<dbReference type="RefSeq" id="WP_090737884.1">
    <property type="nucleotide sequence ID" value="NZ_FOHO01000022.1"/>
</dbReference>
<dbReference type="STRING" id="364199.SAMN04489858_12219"/>
<evidence type="ECO:0000259" key="5">
    <source>
        <dbReference type="Pfam" id="PF00732"/>
    </source>
</evidence>
<dbReference type="Pfam" id="PF13450">
    <property type="entry name" value="NAD_binding_8"/>
    <property type="match status" value="1"/>
</dbReference>
<dbReference type="GO" id="GO:0016614">
    <property type="term" value="F:oxidoreductase activity, acting on CH-OH group of donors"/>
    <property type="evidence" value="ECO:0007669"/>
    <property type="project" value="InterPro"/>
</dbReference>
<evidence type="ECO:0000313" key="7">
    <source>
        <dbReference type="EMBL" id="SEU05616.1"/>
    </source>
</evidence>
<protein>
    <submittedName>
        <fullName evidence="7">Choline dehydrogenase</fullName>
    </submittedName>
</protein>
<dbReference type="AlphaFoldDB" id="A0A1I0J780"/>
<evidence type="ECO:0000256" key="2">
    <source>
        <dbReference type="ARBA" id="ARBA00022630"/>
    </source>
</evidence>
<dbReference type="InterPro" id="IPR007867">
    <property type="entry name" value="GMC_OxRtase_C"/>
</dbReference>
<proteinExistence type="inferred from homology"/>
<keyword evidence="4" id="KW-0560">Oxidoreductase</keyword>
<dbReference type="InterPro" id="IPR000172">
    <property type="entry name" value="GMC_OxRdtase_N"/>
</dbReference>
<evidence type="ECO:0000256" key="3">
    <source>
        <dbReference type="ARBA" id="ARBA00022827"/>
    </source>
</evidence>
<dbReference type="SUPFAM" id="SSF51905">
    <property type="entry name" value="FAD/NAD(P)-binding domain"/>
    <property type="match status" value="1"/>
</dbReference>
<dbReference type="Pfam" id="PF05199">
    <property type="entry name" value="GMC_oxred_C"/>
    <property type="match status" value="1"/>
</dbReference>
<dbReference type="Pfam" id="PF00732">
    <property type="entry name" value="GMC_oxred_N"/>
    <property type="match status" value="1"/>
</dbReference>
<dbReference type="Gene3D" id="3.50.50.60">
    <property type="entry name" value="FAD/NAD(P)-binding domain"/>
    <property type="match status" value="2"/>
</dbReference>
<feature type="domain" description="Glucose-methanol-choline oxidoreductase C-terminal" evidence="6">
    <location>
        <begin position="402"/>
        <end position="524"/>
    </location>
</feature>
<dbReference type="SUPFAM" id="SSF54373">
    <property type="entry name" value="FAD-linked reductases, C-terminal domain"/>
    <property type="match status" value="1"/>
</dbReference>
<sequence length="540" mass="58932">MTNEPVDVLIIGAGASGAAIAWSLLETRMRILCLEQGDHLPDDAFASRRADYELARYSDFSCDPNVRRQPQDYPINVEDSCIAPVNWNGVGGSTINFLGHWPRMKPSDFRARSLDGVAEDWPIDYATLEPFFQVNDRNTGVSGLGGNPAYPDYEPELPPIPMGRLGRRLAQGFNELGWHWWPSDVAILSRDHDGRQKCVNAGTCDLGCAAGAKGGTNFTYWPMLERAGVELRTRSRVREILVDPATGLATGVLYHGADGQLHRQQAEMVILACNGIGTPRLLLNSTSAEFPDGLANRSGQVGRNLMFHPLTGVSGVFDEPMHGHEGPMACSILSQEFYESDPSRGFLRGYGLHSGRSTTPMTFALGGYGIDKPIPWGAAHRRMMDEVYPNIASLTVVAEDLPEEQNRVTLDPDLTDGDGIPAPRVHYRLGENTRAMLKHGEARAAELLTAAGAARILSKGDGDGVWWRAGWHQLGTCRMGVDPQRSVVNEWGRSHDVKNLFIVDGSIFVTAGAVNPTSTIQALALYVGDRIKANIATLFD</sequence>
<dbReference type="OrthoDB" id="9798604at2"/>
<name>A0A1I0J780_9RHOB</name>
<dbReference type="GO" id="GO:0050660">
    <property type="term" value="F:flavin adenine dinucleotide binding"/>
    <property type="evidence" value="ECO:0007669"/>
    <property type="project" value="InterPro"/>
</dbReference>
<dbReference type="PANTHER" id="PTHR46056:SF12">
    <property type="entry name" value="LONG-CHAIN-ALCOHOL OXIDASE"/>
    <property type="match status" value="1"/>
</dbReference>
<organism evidence="7 8">
    <name type="scientific">Paracoccus homiensis</name>
    <dbReference type="NCBI Taxonomy" id="364199"/>
    <lineage>
        <taxon>Bacteria</taxon>
        <taxon>Pseudomonadati</taxon>
        <taxon>Pseudomonadota</taxon>
        <taxon>Alphaproteobacteria</taxon>
        <taxon>Rhodobacterales</taxon>
        <taxon>Paracoccaceae</taxon>
        <taxon>Paracoccus</taxon>
    </lineage>
</organism>
<accession>A0A1I0J780</accession>
<dbReference type="EMBL" id="FOHO01000022">
    <property type="protein sequence ID" value="SEU05616.1"/>
    <property type="molecule type" value="Genomic_DNA"/>
</dbReference>
<keyword evidence="8" id="KW-1185">Reference proteome</keyword>
<keyword evidence="2" id="KW-0285">Flavoprotein</keyword>
<reference evidence="7 8" key="1">
    <citation type="submission" date="2016-10" db="EMBL/GenBank/DDBJ databases">
        <authorList>
            <person name="de Groot N.N."/>
        </authorList>
    </citation>
    <scope>NUCLEOTIDE SEQUENCE [LARGE SCALE GENOMIC DNA]</scope>
    <source>
        <strain evidence="7 8">DSM 17862</strain>
    </source>
</reference>
<keyword evidence="3" id="KW-0274">FAD</keyword>
<evidence type="ECO:0000256" key="4">
    <source>
        <dbReference type="ARBA" id="ARBA00023002"/>
    </source>
</evidence>
<dbReference type="InterPro" id="IPR036188">
    <property type="entry name" value="FAD/NAD-bd_sf"/>
</dbReference>
<dbReference type="Proteomes" id="UP000199180">
    <property type="component" value="Unassembled WGS sequence"/>
</dbReference>
<feature type="domain" description="Glucose-methanol-choline oxidoreductase N-terminal" evidence="5">
    <location>
        <begin position="171"/>
        <end position="309"/>
    </location>
</feature>
<evidence type="ECO:0000256" key="1">
    <source>
        <dbReference type="ARBA" id="ARBA00010790"/>
    </source>
</evidence>
<gene>
    <name evidence="7" type="ORF">SAMN04489858_12219</name>
</gene>
<comment type="similarity">
    <text evidence="1">Belongs to the GMC oxidoreductase family.</text>
</comment>
<evidence type="ECO:0000259" key="6">
    <source>
        <dbReference type="Pfam" id="PF05199"/>
    </source>
</evidence>
<dbReference type="PANTHER" id="PTHR46056">
    <property type="entry name" value="LONG-CHAIN-ALCOHOL OXIDASE"/>
    <property type="match status" value="1"/>
</dbReference>
<evidence type="ECO:0000313" key="8">
    <source>
        <dbReference type="Proteomes" id="UP000199180"/>
    </source>
</evidence>